<feature type="chain" id="PRO_5013034920" evidence="1">
    <location>
        <begin position="28"/>
        <end position="162"/>
    </location>
</feature>
<reference evidence="2 3" key="1">
    <citation type="submission" date="2017-08" db="EMBL/GenBank/DDBJ databases">
        <title>Genomic and metabolic characterisation of spoilage-associated Pseudomonas species.</title>
        <authorList>
            <person name="Stanborough T."/>
            <person name="Fegan N."/>
            <person name="Powell S.M."/>
            <person name="Singh T."/>
            <person name="Tamplin M.L."/>
            <person name="Chandry P.S."/>
        </authorList>
    </citation>
    <scope>NUCLEOTIDE SEQUENCE [LARGE SCALE GENOMIC DNA]</scope>
    <source>
        <strain evidence="2 3">F1801</strain>
    </source>
</reference>
<comment type="caution">
    <text evidence="2">The sequence shown here is derived from an EMBL/GenBank/DDBJ whole genome shotgun (WGS) entry which is preliminary data.</text>
</comment>
<keyword evidence="1" id="KW-0732">Signal</keyword>
<sequence length="162" mass="17006">MSGNFPKAVLNTLFVVAGITSAGSLLADTLVNDPLFIAGSYKCTGYDSHDGAFKGDLTFAVDDRVSNFAQGFGAYKFKLEVPLDGATATYSGIAAAQGHLLAMYFANDSQSAATDRGVGITVVSRDQDNKGQYSTTLHKSYYLPDYMGGGRGTETCVKIAGS</sequence>
<name>A0A267AHI4_PSEFR</name>
<dbReference type="OrthoDB" id="9153232at2"/>
<gene>
    <name evidence="2" type="ORF">CJU81_12665</name>
</gene>
<dbReference type="Proteomes" id="UP000215861">
    <property type="component" value="Unassembled WGS sequence"/>
</dbReference>
<organism evidence="2 3">
    <name type="scientific">Pseudomonas fragi</name>
    <dbReference type="NCBI Taxonomy" id="296"/>
    <lineage>
        <taxon>Bacteria</taxon>
        <taxon>Pseudomonadati</taxon>
        <taxon>Pseudomonadota</taxon>
        <taxon>Gammaproteobacteria</taxon>
        <taxon>Pseudomonadales</taxon>
        <taxon>Pseudomonadaceae</taxon>
        <taxon>Pseudomonas</taxon>
    </lineage>
</organism>
<evidence type="ECO:0000313" key="2">
    <source>
        <dbReference type="EMBL" id="PAA11254.1"/>
    </source>
</evidence>
<dbReference type="RefSeq" id="WP_095036893.1">
    <property type="nucleotide sequence ID" value="NZ_NQKQ01000012.1"/>
</dbReference>
<proteinExistence type="predicted"/>
<dbReference type="EMBL" id="NQKQ01000012">
    <property type="protein sequence ID" value="PAA11254.1"/>
    <property type="molecule type" value="Genomic_DNA"/>
</dbReference>
<dbReference type="AlphaFoldDB" id="A0A267AHI4"/>
<feature type="signal peptide" evidence="1">
    <location>
        <begin position="1"/>
        <end position="27"/>
    </location>
</feature>
<evidence type="ECO:0000313" key="3">
    <source>
        <dbReference type="Proteomes" id="UP000215861"/>
    </source>
</evidence>
<protein>
    <submittedName>
        <fullName evidence="2">Uncharacterized protein</fullName>
    </submittedName>
</protein>
<evidence type="ECO:0000256" key="1">
    <source>
        <dbReference type="SAM" id="SignalP"/>
    </source>
</evidence>
<accession>A0A267AHI4</accession>